<comment type="caution">
    <text evidence="1">The sequence shown here is derived from an EMBL/GenBank/DDBJ whole genome shotgun (WGS) entry which is preliminary data.</text>
</comment>
<reference evidence="1" key="1">
    <citation type="submission" date="2023-04" db="EMBL/GenBank/DDBJ databases">
        <title>Draft Genome sequencing of Naganishia species isolated from polar environments using Oxford Nanopore Technology.</title>
        <authorList>
            <person name="Leo P."/>
            <person name="Venkateswaran K."/>
        </authorList>
    </citation>
    <scope>NUCLEOTIDE SEQUENCE</scope>
    <source>
        <strain evidence="1">MNA-CCFEE 5261</strain>
    </source>
</reference>
<keyword evidence="2" id="KW-1185">Reference proteome</keyword>
<accession>A0ACC2WDK3</accession>
<evidence type="ECO:0000313" key="2">
    <source>
        <dbReference type="Proteomes" id="UP001241377"/>
    </source>
</evidence>
<dbReference type="Proteomes" id="UP001241377">
    <property type="component" value="Unassembled WGS sequence"/>
</dbReference>
<protein>
    <submittedName>
        <fullName evidence="1">Uncharacterized protein</fullName>
    </submittedName>
</protein>
<dbReference type="EMBL" id="JASBWR010000018">
    <property type="protein sequence ID" value="KAJ9109491.1"/>
    <property type="molecule type" value="Genomic_DNA"/>
</dbReference>
<proteinExistence type="predicted"/>
<name>A0ACC2WDK3_9TREE</name>
<sequence length="433" mass="48993">MPEVAHVVALLRRNVLGCKISSVILKNDPLLFPALKTAVDAENEVETMKNTLLDSRIDSVGRHGKYFWMRLNLANGPDLAKAPSGVLLMHFGMTGMIKLRNIDSHLTFMENGGDKKVLEKMKVAVKQETTETVTVPKDDKDTKDDVKDEEWPPKFVKFEMDLERENGEVIELAFVDPRRLGRVRLLTGETVQSDELLMEEAPLKSLGPDYSKLAEGKTTDKFVYGDPDPHHHGRPRLLLQEFNDLVLLKKKPIKSMLLEQELFSGVGNWVADEIIYHARLHPNEVISSKISNDGNVSQVIKELYNALIYVCEYCVSVEGEVTQFPDNWLMPYRWGKGRKQEKSKTKEGYQVDHVTVGGRTSCFVPELQKMLKNQKTEDKEKEKVKKVKKKAEDGETKVKKDNETKAEDDGESTRTKRLASGAAGGLRKKKSTK</sequence>
<evidence type="ECO:0000313" key="1">
    <source>
        <dbReference type="EMBL" id="KAJ9109491.1"/>
    </source>
</evidence>
<gene>
    <name evidence="1" type="ORF">QFC19_002246</name>
</gene>
<organism evidence="1 2">
    <name type="scientific">Naganishia cerealis</name>
    <dbReference type="NCBI Taxonomy" id="610337"/>
    <lineage>
        <taxon>Eukaryota</taxon>
        <taxon>Fungi</taxon>
        <taxon>Dikarya</taxon>
        <taxon>Basidiomycota</taxon>
        <taxon>Agaricomycotina</taxon>
        <taxon>Tremellomycetes</taxon>
        <taxon>Filobasidiales</taxon>
        <taxon>Filobasidiaceae</taxon>
        <taxon>Naganishia</taxon>
    </lineage>
</organism>